<sequence>MRIPLSWLKSHVDLPETLTPEQIGDTLVSLGFEVEELHRLDNVTGPLVVGRVVRIEELTEFKK</sequence>
<dbReference type="Gene3D" id="2.40.50.140">
    <property type="entry name" value="Nucleic acid-binding proteins"/>
    <property type="match status" value="1"/>
</dbReference>
<dbReference type="Proteomes" id="UP001597045">
    <property type="component" value="Unassembled WGS sequence"/>
</dbReference>
<dbReference type="SUPFAM" id="SSF46955">
    <property type="entry name" value="Putative DNA-binding domain"/>
    <property type="match status" value="1"/>
</dbReference>
<protein>
    <recommendedName>
        <fullName evidence="3">tRNA-binding domain-containing protein</fullName>
    </recommendedName>
</protein>
<dbReference type="EMBL" id="JBHTIS010003152">
    <property type="protein sequence ID" value="MFD1050867.1"/>
    <property type="molecule type" value="Genomic_DNA"/>
</dbReference>
<accession>A0ABW3MJJ4</accession>
<proteinExistence type="predicted"/>
<reference evidence="2" key="1">
    <citation type="journal article" date="2019" name="Int. J. Syst. Evol. Microbiol.">
        <title>The Global Catalogue of Microorganisms (GCM) 10K type strain sequencing project: providing services to taxonomists for standard genome sequencing and annotation.</title>
        <authorList>
            <consortium name="The Broad Institute Genomics Platform"/>
            <consortium name="The Broad Institute Genome Sequencing Center for Infectious Disease"/>
            <person name="Wu L."/>
            <person name="Ma J."/>
        </authorList>
    </citation>
    <scope>NUCLEOTIDE SEQUENCE [LARGE SCALE GENOMIC DNA]</scope>
    <source>
        <strain evidence="2">JCM 31486</strain>
    </source>
</reference>
<evidence type="ECO:0000313" key="1">
    <source>
        <dbReference type="EMBL" id="MFD1050867.1"/>
    </source>
</evidence>
<evidence type="ECO:0000313" key="2">
    <source>
        <dbReference type="Proteomes" id="UP001597045"/>
    </source>
</evidence>
<feature type="non-terminal residue" evidence="1">
    <location>
        <position position="63"/>
    </location>
</feature>
<evidence type="ECO:0008006" key="3">
    <source>
        <dbReference type="Google" id="ProtNLM"/>
    </source>
</evidence>
<dbReference type="InterPro" id="IPR009061">
    <property type="entry name" value="DNA-bd_dom_put_sf"/>
</dbReference>
<name>A0ABW3MJJ4_9PSEU</name>
<comment type="caution">
    <text evidence="1">The sequence shown here is derived from an EMBL/GenBank/DDBJ whole genome shotgun (WGS) entry which is preliminary data.</text>
</comment>
<organism evidence="1 2">
    <name type="scientific">Kibdelosporangium lantanae</name>
    <dbReference type="NCBI Taxonomy" id="1497396"/>
    <lineage>
        <taxon>Bacteria</taxon>
        <taxon>Bacillati</taxon>
        <taxon>Actinomycetota</taxon>
        <taxon>Actinomycetes</taxon>
        <taxon>Pseudonocardiales</taxon>
        <taxon>Pseudonocardiaceae</taxon>
        <taxon>Kibdelosporangium</taxon>
    </lineage>
</organism>
<keyword evidence="2" id="KW-1185">Reference proteome</keyword>
<gene>
    <name evidence="1" type="ORF">ACFQ1S_37715</name>
</gene>
<dbReference type="InterPro" id="IPR012340">
    <property type="entry name" value="NA-bd_OB-fold"/>
</dbReference>
<dbReference type="Gene3D" id="3.30.56.10">
    <property type="match status" value="1"/>
</dbReference>